<dbReference type="InParanoid" id="A0A2P6N832"/>
<dbReference type="EMBL" id="MDYQ01000161">
    <property type="protein sequence ID" value="PRP80105.1"/>
    <property type="molecule type" value="Genomic_DNA"/>
</dbReference>
<dbReference type="Proteomes" id="UP000241769">
    <property type="component" value="Unassembled WGS sequence"/>
</dbReference>
<evidence type="ECO:0000313" key="2">
    <source>
        <dbReference type="EMBL" id="PRP80105.1"/>
    </source>
</evidence>
<proteinExistence type="predicted"/>
<name>A0A2P6N832_9EUKA</name>
<dbReference type="AlphaFoldDB" id="A0A2P6N832"/>
<keyword evidence="1" id="KW-0812">Transmembrane</keyword>
<protein>
    <submittedName>
        <fullName evidence="2">PAS fold-4 domain protein</fullName>
    </submittedName>
</protein>
<comment type="caution">
    <text evidence="2">The sequence shown here is derived from an EMBL/GenBank/DDBJ whole genome shotgun (WGS) entry which is preliminary data.</text>
</comment>
<evidence type="ECO:0000256" key="1">
    <source>
        <dbReference type="SAM" id="Phobius"/>
    </source>
</evidence>
<feature type="transmembrane region" description="Helical" evidence="1">
    <location>
        <begin position="139"/>
        <end position="161"/>
    </location>
</feature>
<organism evidence="2 3">
    <name type="scientific">Planoprotostelium fungivorum</name>
    <dbReference type="NCBI Taxonomy" id="1890364"/>
    <lineage>
        <taxon>Eukaryota</taxon>
        <taxon>Amoebozoa</taxon>
        <taxon>Evosea</taxon>
        <taxon>Variosea</taxon>
        <taxon>Cavosteliida</taxon>
        <taxon>Cavosteliaceae</taxon>
        <taxon>Planoprotostelium</taxon>
    </lineage>
</organism>
<accession>A0A2P6N832</accession>
<reference evidence="2 3" key="1">
    <citation type="journal article" date="2018" name="Genome Biol. Evol.">
        <title>Multiple Roots of Fruiting Body Formation in Amoebozoa.</title>
        <authorList>
            <person name="Hillmann F."/>
            <person name="Forbes G."/>
            <person name="Novohradska S."/>
            <person name="Ferling I."/>
            <person name="Riege K."/>
            <person name="Groth M."/>
            <person name="Westermann M."/>
            <person name="Marz M."/>
            <person name="Spaller T."/>
            <person name="Winckler T."/>
            <person name="Schaap P."/>
            <person name="Glockner G."/>
        </authorList>
    </citation>
    <scope>NUCLEOTIDE SEQUENCE [LARGE SCALE GENOMIC DNA]</scope>
    <source>
        <strain evidence="2 3">Jena</strain>
    </source>
</reference>
<sequence>MIDTLKKNSRKIHGWIAPVVTPGLLIIALTGVCYRWSRKVFGYEKNEVSWLIELHQTGYLTYPLLYVFFHGIPLIRSFWQKNFVFEMPQTARHLHQKLSSFLFIALGLTALTGVLYRVGKDVFMLEKKYVKWLMVIHQIIYTAFVGIGLISMITSGGVVFVQKQIARYRG</sequence>
<feature type="transmembrane region" description="Helical" evidence="1">
    <location>
        <begin position="57"/>
        <end position="79"/>
    </location>
</feature>
<feature type="transmembrane region" description="Helical" evidence="1">
    <location>
        <begin position="100"/>
        <end position="119"/>
    </location>
</feature>
<evidence type="ECO:0000313" key="3">
    <source>
        <dbReference type="Proteomes" id="UP000241769"/>
    </source>
</evidence>
<feature type="transmembrane region" description="Helical" evidence="1">
    <location>
        <begin position="12"/>
        <end position="37"/>
    </location>
</feature>
<keyword evidence="3" id="KW-1185">Reference proteome</keyword>
<keyword evidence="1" id="KW-1133">Transmembrane helix</keyword>
<gene>
    <name evidence="2" type="ORF">PROFUN_12259</name>
</gene>
<keyword evidence="1" id="KW-0472">Membrane</keyword>